<dbReference type="Proteomes" id="UP000198915">
    <property type="component" value="Unassembled WGS sequence"/>
</dbReference>
<name>A0A1I4E1X0_9BACL</name>
<evidence type="ECO:0000313" key="1">
    <source>
        <dbReference type="EMBL" id="SFK98336.1"/>
    </source>
</evidence>
<keyword evidence="2" id="KW-1185">Reference proteome</keyword>
<sequence>MQRTIIGVLTYRRKRTFDETAYFRQLSKEEQKVGQRGCTSSPWTISSTAGMKYVGVYWHRVENRWTKL</sequence>
<gene>
    <name evidence="1" type="ORF">SAMN05518846_1274</name>
</gene>
<proteinExistence type="predicted"/>
<reference evidence="2" key="1">
    <citation type="submission" date="2016-10" db="EMBL/GenBank/DDBJ databases">
        <authorList>
            <person name="Varghese N."/>
            <person name="Submissions S."/>
        </authorList>
    </citation>
    <scope>NUCLEOTIDE SEQUENCE [LARGE SCALE GENOMIC DNA]</scope>
    <source>
        <strain evidence="2">OK042</strain>
    </source>
</reference>
<dbReference type="AlphaFoldDB" id="A0A1I4E1X0"/>
<dbReference type="RefSeq" id="WP_139228131.1">
    <property type="nucleotide sequence ID" value="NZ_FORT01000027.1"/>
</dbReference>
<dbReference type="EMBL" id="FORT01000027">
    <property type="protein sequence ID" value="SFK98336.1"/>
    <property type="molecule type" value="Genomic_DNA"/>
</dbReference>
<protein>
    <submittedName>
        <fullName evidence="1">Uncharacterized protein</fullName>
    </submittedName>
</protein>
<accession>A0A1I4E1X0</accession>
<evidence type="ECO:0000313" key="2">
    <source>
        <dbReference type="Proteomes" id="UP000198915"/>
    </source>
</evidence>
<dbReference type="STRING" id="1884381.SAMN05518846_1274"/>
<organism evidence="1 2">
    <name type="scientific">Brevibacillus centrosporus</name>
    <dbReference type="NCBI Taxonomy" id="54910"/>
    <lineage>
        <taxon>Bacteria</taxon>
        <taxon>Bacillati</taxon>
        <taxon>Bacillota</taxon>
        <taxon>Bacilli</taxon>
        <taxon>Bacillales</taxon>
        <taxon>Paenibacillaceae</taxon>
        <taxon>Brevibacillus</taxon>
    </lineage>
</organism>